<protein>
    <submittedName>
        <fullName evidence="1">Uncharacterized protein</fullName>
    </submittedName>
</protein>
<proteinExistence type="predicted"/>
<dbReference type="EMBL" id="GBRH01259334">
    <property type="protein sequence ID" value="JAD38561.1"/>
    <property type="molecule type" value="Transcribed_RNA"/>
</dbReference>
<dbReference type="AlphaFoldDB" id="A0A0A8ZIC2"/>
<evidence type="ECO:0000313" key="1">
    <source>
        <dbReference type="EMBL" id="JAD38561.1"/>
    </source>
</evidence>
<sequence>MLIELLQDTIQGNLIELLADTIQGNHNITSFKVIQ</sequence>
<organism evidence="1">
    <name type="scientific">Arundo donax</name>
    <name type="common">Giant reed</name>
    <name type="synonym">Donax arundinaceus</name>
    <dbReference type="NCBI Taxonomy" id="35708"/>
    <lineage>
        <taxon>Eukaryota</taxon>
        <taxon>Viridiplantae</taxon>
        <taxon>Streptophyta</taxon>
        <taxon>Embryophyta</taxon>
        <taxon>Tracheophyta</taxon>
        <taxon>Spermatophyta</taxon>
        <taxon>Magnoliopsida</taxon>
        <taxon>Liliopsida</taxon>
        <taxon>Poales</taxon>
        <taxon>Poaceae</taxon>
        <taxon>PACMAD clade</taxon>
        <taxon>Arundinoideae</taxon>
        <taxon>Arundineae</taxon>
        <taxon>Arundo</taxon>
    </lineage>
</organism>
<reference evidence="1" key="2">
    <citation type="journal article" date="2015" name="Data Brief">
        <title>Shoot transcriptome of the giant reed, Arundo donax.</title>
        <authorList>
            <person name="Barrero R.A."/>
            <person name="Guerrero F.D."/>
            <person name="Moolhuijzen P."/>
            <person name="Goolsby J.A."/>
            <person name="Tidwell J."/>
            <person name="Bellgard S.E."/>
            <person name="Bellgard M.I."/>
        </authorList>
    </citation>
    <scope>NUCLEOTIDE SEQUENCE</scope>
    <source>
        <tissue evidence="1">Shoot tissue taken approximately 20 cm above the soil surface</tissue>
    </source>
</reference>
<reference evidence="1" key="1">
    <citation type="submission" date="2014-09" db="EMBL/GenBank/DDBJ databases">
        <authorList>
            <person name="Magalhaes I.L.F."/>
            <person name="Oliveira U."/>
            <person name="Santos F.R."/>
            <person name="Vidigal T.H.D.A."/>
            <person name="Brescovit A.D."/>
            <person name="Santos A.J."/>
        </authorList>
    </citation>
    <scope>NUCLEOTIDE SEQUENCE</scope>
    <source>
        <tissue evidence="1">Shoot tissue taken approximately 20 cm above the soil surface</tissue>
    </source>
</reference>
<name>A0A0A8ZIC2_ARUDO</name>
<accession>A0A0A8ZIC2</accession>